<sequence>MEHVQQEESQLILVVLLEIHSYDFSMNGQFQEAYADADQVRVAKVDPELYMPILGCLVYCTTNDQVLDIFGLASALMSFCVAYNNRHITDQGITEVINGNKNKNVKVFECRGASLDNNASRVHPDIIY</sequence>
<organism evidence="1 2">
    <name type="scientific">Phascolomyces articulosus</name>
    <dbReference type="NCBI Taxonomy" id="60185"/>
    <lineage>
        <taxon>Eukaryota</taxon>
        <taxon>Fungi</taxon>
        <taxon>Fungi incertae sedis</taxon>
        <taxon>Mucoromycota</taxon>
        <taxon>Mucoromycotina</taxon>
        <taxon>Mucoromycetes</taxon>
        <taxon>Mucorales</taxon>
        <taxon>Lichtheimiaceae</taxon>
        <taxon>Phascolomyces</taxon>
    </lineage>
</organism>
<dbReference type="Proteomes" id="UP001209540">
    <property type="component" value="Unassembled WGS sequence"/>
</dbReference>
<accession>A0AAD5KIJ9</accession>
<keyword evidence="2" id="KW-1185">Reference proteome</keyword>
<proteinExistence type="predicted"/>
<dbReference type="EMBL" id="JAIXMP010000005">
    <property type="protein sequence ID" value="KAI9272893.1"/>
    <property type="molecule type" value="Genomic_DNA"/>
</dbReference>
<name>A0AAD5KIJ9_9FUNG</name>
<gene>
    <name evidence="1" type="ORF">BDA99DRAFT_533730</name>
</gene>
<dbReference type="AlphaFoldDB" id="A0AAD5KIJ9"/>
<reference evidence="1" key="2">
    <citation type="submission" date="2023-02" db="EMBL/GenBank/DDBJ databases">
        <authorList>
            <consortium name="DOE Joint Genome Institute"/>
            <person name="Mondo S.J."/>
            <person name="Chang Y."/>
            <person name="Wang Y."/>
            <person name="Ahrendt S."/>
            <person name="Andreopoulos W."/>
            <person name="Barry K."/>
            <person name="Beard J."/>
            <person name="Benny G.L."/>
            <person name="Blankenship S."/>
            <person name="Bonito G."/>
            <person name="Cuomo C."/>
            <person name="Desiro A."/>
            <person name="Gervers K.A."/>
            <person name="Hundley H."/>
            <person name="Kuo A."/>
            <person name="LaButti K."/>
            <person name="Lang B.F."/>
            <person name="Lipzen A."/>
            <person name="O'Donnell K."/>
            <person name="Pangilinan J."/>
            <person name="Reynolds N."/>
            <person name="Sandor L."/>
            <person name="Smith M.W."/>
            <person name="Tsang A."/>
            <person name="Grigoriev I.V."/>
            <person name="Stajich J.E."/>
            <person name="Spatafora J.W."/>
        </authorList>
    </citation>
    <scope>NUCLEOTIDE SEQUENCE</scope>
    <source>
        <strain evidence="1">RSA 2281</strain>
    </source>
</reference>
<comment type="caution">
    <text evidence="1">The sequence shown here is derived from an EMBL/GenBank/DDBJ whole genome shotgun (WGS) entry which is preliminary data.</text>
</comment>
<reference evidence="1" key="1">
    <citation type="journal article" date="2022" name="IScience">
        <title>Evolution of zygomycete secretomes and the origins of terrestrial fungal ecologies.</title>
        <authorList>
            <person name="Chang Y."/>
            <person name="Wang Y."/>
            <person name="Mondo S."/>
            <person name="Ahrendt S."/>
            <person name="Andreopoulos W."/>
            <person name="Barry K."/>
            <person name="Beard J."/>
            <person name="Benny G.L."/>
            <person name="Blankenship S."/>
            <person name="Bonito G."/>
            <person name="Cuomo C."/>
            <person name="Desiro A."/>
            <person name="Gervers K.A."/>
            <person name="Hundley H."/>
            <person name="Kuo A."/>
            <person name="LaButti K."/>
            <person name="Lang B.F."/>
            <person name="Lipzen A."/>
            <person name="O'Donnell K."/>
            <person name="Pangilinan J."/>
            <person name="Reynolds N."/>
            <person name="Sandor L."/>
            <person name="Smith M.E."/>
            <person name="Tsang A."/>
            <person name="Grigoriev I.V."/>
            <person name="Stajich J.E."/>
            <person name="Spatafora J.W."/>
        </authorList>
    </citation>
    <scope>NUCLEOTIDE SEQUENCE</scope>
    <source>
        <strain evidence="1">RSA 2281</strain>
    </source>
</reference>
<protein>
    <submittedName>
        <fullName evidence="1">Uncharacterized protein</fullName>
    </submittedName>
</protein>
<evidence type="ECO:0000313" key="1">
    <source>
        <dbReference type="EMBL" id="KAI9272893.1"/>
    </source>
</evidence>
<evidence type="ECO:0000313" key="2">
    <source>
        <dbReference type="Proteomes" id="UP001209540"/>
    </source>
</evidence>